<dbReference type="FunFam" id="1.10.287.310:FF:000001">
    <property type="entry name" value="50S ribosomal protein L29"/>
    <property type="match status" value="1"/>
</dbReference>
<dbReference type="InterPro" id="IPR001854">
    <property type="entry name" value="Ribosomal_uL29"/>
</dbReference>
<protein>
    <recommendedName>
        <fullName evidence="4 5">Large ribosomal subunit protein uL29</fullName>
    </recommendedName>
</protein>
<dbReference type="GO" id="GO:0022625">
    <property type="term" value="C:cytosolic large ribosomal subunit"/>
    <property type="evidence" value="ECO:0007669"/>
    <property type="project" value="TreeGrafter"/>
</dbReference>
<dbReference type="InterPro" id="IPR050063">
    <property type="entry name" value="Ribosomal_protein_uL29"/>
</dbReference>
<dbReference type="Gene3D" id="1.10.287.310">
    <property type="match status" value="1"/>
</dbReference>
<dbReference type="CDD" id="cd00427">
    <property type="entry name" value="Ribosomal_L29_HIP"/>
    <property type="match status" value="1"/>
</dbReference>
<comment type="similarity">
    <text evidence="1 5">Belongs to the universal ribosomal protein uL29 family.</text>
</comment>
<evidence type="ECO:0000256" key="4">
    <source>
        <dbReference type="ARBA" id="ARBA00035204"/>
    </source>
</evidence>
<accession>A0A347ZVC1</accession>
<sequence>MKVSEIRLMPAEEIRTRLLDAKKEYMNLRFQAVSGQLTDTSKLKEARRSIARFETILNEKLLEKEVEGEA</sequence>
<gene>
    <name evidence="5" type="primary">rpmC</name>
    <name evidence="6" type="ORF">DFR64_0011</name>
</gene>
<dbReference type="HAMAP" id="MF_00374">
    <property type="entry name" value="Ribosomal_uL29"/>
    <property type="match status" value="1"/>
</dbReference>
<dbReference type="NCBIfam" id="TIGR00012">
    <property type="entry name" value="L29"/>
    <property type="match status" value="1"/>
</dbReference>
<dbReference type="EMBL" id="QUMS01000001">
    <property type="protein sequence ID" value="REG10160.1"/>
    <property type="molecule type" value="Genomic_DNA"/>
</dbReference>
<name>A0A347ZVC1_9CHLR</name>
<proteinExistence type="inferred from homology"/>
<dbReference type="PANTHER" id="PTHR10916:SF0">
    <property type="entry name" value="LARGE RIBOSOMAL SUBUNIT PROTEIN UL29C"/>
    <property type="match status" value="1"/>
</dbReference>
<evidence type="ECO:0000313" key="6">
    <source>
        <dbReference type="EMBL" id="REG10160.1"/>
    </source>
</evidence>
<dbReference type="OrthoDB" id="9815192at2"/>
<evidence type="ECO:0000256" key="2">
    <source>
        <dbReference type="ARBA" id="ARBA00022980"/>
    </source>
</evidence>
<keyword evidence="3 5" id="KW-0687">Ribonucleoprotein</keyword>
<dbReference type="Pfam" id="PF00831">
    <property type="entry name" value="Ribosomal_L29"/>
    <property type="match status" value="1"/>
</dbReference>
<evidence type="ECO:0000256" key="1">
    <source>
        <dbReference type="ARBA" id="ARBA00009254"/>
    </source>
</evidence>
<comment type="caution">
    <text evidence="6">The sequence shown here is derived from an EMBL/GenBank/DDBJ whole genome shotgun (WGS) entry which is preliminary data.</text>
</comment>
<dbReference type="GO" id="GO:0003735">
    <property type="term" value="F:structural constituent of ribosome"/>
    <property type="evidence" value="ECO:0007669"/>
    <property type="project" value="InterPro"/>
</dbReference>
<dbReference type="AlphaFoldDB" id="A0A347ZVC1"/>
<dbReference type="RefSeq" id="WP_116223354.1">
    <property type="nucleotide sequence ID" value="NZ_AP018437.1"/>
</dbReference>
<evidence type="ECO:0000256" key="3">
    <source>
        <dbReference type="ARBA" id="ARBA00023274"/>
    </source>
</evidence>
<dbReference type="PANTHER" id="PTHR10916">
    <property type="entry name" value="60S RIBOSOMAL PROTEIN L35/50S RIBOSOMAL PROTEIN L29"/>
    <property type="match status" value="1"/>
</dbReference>
<keyword evidence="2 5" id="KW-0689">Ribosomal protein</keyword>
<evidence type="ECO:0000256" key="5">
    <source>
        <dbReference type="HAMAP-Rule" id="MF_00374"/>
    </source>
</evidence>
<evidence type="ECO:0000313" key="7">
    <source>
        <dbReference type="Proteomes" id="UP000256388"/>
    </source>
</evidence>
<dbReference type="SUPFAM" id="SSF46561">
    <property type="entry name" value="Ribosomal protein L29 (L29p)"/>
    <property type="match status" value="1"/>
</dbReference>
<keyword evidence="7" id="KW-1185">Reference proteome</keyword>
<dbReference type="InterPro" id="IPR036049">
    <property type="entry name" value="Ribosomal_uL29_sf"/>
</dbReference>
<dbReference type="GO" id="GO:0006412">
    <property type="term" value="P:translation"/>
    <property type="evidence" value="ECO:0007669"/>
    <property type="project" value="UniProtKB-UniRule"/>
</dbReference>
<organism evidence="6 7">
    <name type="scientific">Pelolinea submarina</name>
    <dbReference type="NCBI Taxonomy" id="913107"/>
    <lineage>
        <taxon>Bacteria</taxon>
        <taxon>Bacillati</taxon>
        <taxon>Chloroflexota</taxon>
        <taxon>Anaerolineae</taxon>
        <taxon>Anaerolineales</taxon>
        <taxon>Anaerolineaceae</taxon>
        <taxon>Pelolinea</taxon>
    </lineage>
</organism>
<dbReference type="Proteomes" id="UP000256388">
    <property type="component" value="Unassembled WGS sequence"/>
</dbReference>
<reference evidence="6 7" key="1">
    <citation type="submission" date="2018-08" db="EMBL/GenBank/DDBJ databases">
        <title>Genomic Encyclopedia of Type Strains, Phase IV (KMG-IV): sequencing the most valuable type-strain genomes for metagenomic binning, comparative biology and taxonomic classification.</title>
        <authorList>
            <person name="Goeker M."/>
        </authorList>
    </citation>
    <scope>NUCLEOTIDE SEQUENCE [LARGE SCALE GENOMIC DNA]</scope>
    <source>
        <strain evidence="6 7">DSM 23923</strain>
    </source>
</reference>